<dbReference type="InterPro" id="IPR000850">
    <property type="entry name" value="Adenylat/UMP-CMP_kin"/>
</dbReference>
<dbReference type="Pfam" id="PF05191">
    <property type="entry name" value="ADK_lid"/>
    <property type="match status" value="1"/>
</dbReference>
<dbReference type="InterPro" id="IPR027417">
    <property type="entry name" value="P-loop_NTPase"/>
</dbReference>
<dbReference type="EMBL" id="VSSQ01015629">
    <property type="protein sequence ID" value="MPM56181.1"/>
    <property type="molecule type" value="Genomic_DNA"/>
</dbReference>
<dbReference type="SUPFAM" id="SSF52540">
    <property type="entry name" value="P-loop containing nucleoside triphosphate hydrolases"/>
    <property type="match status" value="1"/>
</dbReference>
<keyword evidence="1 5" id="KW-0808">Transferase</keyword>
<dbReference type="GO" id="GO:0004017">
    <property type="term" value="F:AMP kinase activity"/>
    <property type="evidence" value="ECO:0007669"/>
    <property type="project" value="UniProtKB-EC"/>
</dbReference>
<dbReference type="Gene3D" id="3.40.50.300">
    <property type="entry name" value="P-loop containing nucleotide triphosphate hydrolases"/>
    <property type="match status" value="1"/>
</dbReference>
<dbReference type="HAMAP" id="MF_00235">
    <property type="entry name" value="Adenylate_kinase_Adk"/>
    <property type="match status" value="1"/>
</dbReference>
<dbReference type="PROSITE" id="PS00113">
    <property type="entry name" value="ADENYLATE_KINASE"/>
    <property type="match status" value="1"/>
</dbReference>
<gene>
    <name evidence="5" type="primary">adk_35</name>
    <name evidence="5" type="ORF">SDC9_102983</name>
</gene>
<keyword evidence="3 5" id="KW-0418">Kinase</keyword>
<dbReference type="InterPro" id="IPR033690">
    <property type="entry name" value="Adenylat_kinase_CS"/>
</dbReference>
<dbReference type="Pfam" id="PF00406">
    <property type="entry name" value="ADK"/>
    <property type="match status" value="1"/>
</dbReference>
<comment type="caution">
    <text evidence="5">The sequence shown here is derived from an EMBL/GenBank/DDBJ whole genome shotgun (WGS) entry which is preliminary data.</text>
</comment>
<name>A0A645AV57_9ZZZZ</name>
<dbReference type="CDD" id="cd01428">
    <property type="entry name" value="ADK"/>
    <property type="match status" value="1"/>
</dbReference>
<organism evidence="5">
    <name type="scientific">bioreactor metagenome</name>
    <dbReference type="NCBI Taxonomy" id="1076179"/>
    <lineage>
        <taxon>unclassified sequences</taxon>
        <taxon>metagenomes</taxon>
        <taxon>ecological metagenomes</taxon>
    </lineage>
</organism>
<protein>
    <submittedName>
        <fullName evidence="5">Adenylate kinase</fullName>
        <ecNumber evidence="5">2.7.4.3</ecNumber>
    </submittedName>
</protein>
<dbReference type="EC" id="2.7.4.3" evidence="5"/>
<evidence type="ECO:0000256" key="3">
    <source>
        <dbReference type="ARBA" id="ARBA00022777"/>
    </source>
</evidence>
<dbReference type="AlphaFoldDB" id="A0A645AV57"/>
<evidence type="ECO:0000256" key="2">
    <source>
        <dbReference type="ARBA" id="ARBA00022741"/>
    </source>
</evidence>
<keyword evidence="2" id="KW-0547">Nucleotide-binding</keyword>
<dbReference type="PANTHER" id="PTHR23359">
    <property type="entry name" value="NUCLEOTIDE KINASE"/>
    <property type="match status" value="1"/>
</dbReference>
<dbReference type="InterPro" id="IPR007862">
    <property type="entry name" value="Adenylate_kinase_lid-dom"/>
</dbReference>
<sequence>MPDCKNGFILDGYPRTTGQAEALDKMGFGIDRVINIYVSDEDIITRMSGRRVCKACGETYHVIYNPSKAEKGTRCDKCGGELVTRADDMLETVKNRLRVYHEQTKPLEDYYEAQTKLVTVYGQEKLEDTTRLTLEAIGINDKAL</sequence>
<proteinExistence type="inferred from homology"/>
<feature type="domain" description="Adenylate kinase active site lid" evidence="4">
    <location>
        <begin position="50"/>
        <end position="87"/>
    </location>
</feature>
<dbReference type="PRINTS" id="PR00094">
    <property type="entry name" value="ADENYLTKNASE"/>
</dbReference>
<evidence type="ECO:0000256" key="1">
    <source>
        <dbReference type="ARBA" id="ARBA00022679"/>
    </source>
</evidence>
<evidence type="ECO:0000259" key="4">
    <source>
        <dbReference type="Pfam" id="PF05191"/>
    </source>
</evidence>
<accession>A0A645AV57</accession>
<dbReference type="GO" id="GO:0005524">
    <property type="term" value="F:ATP binding"/>
    <property type="evidence" value="ECO:0007669"/>
    <property type="project" value="InterPro"/>
</dbReference>
<evidence type="ECO:0000313" key="5">
    <source>
        <dbReference type="EMBL" id="MPM56181.1"/>
    </source>
</evidence>
<reference evidence="5" key="1">
    <citation type="submission" date="2019-08" db="EMBL/GenBank/DDBJ databases">
        <authorList>
            <person name="Kucharzyk K."/>
            <person name="Murdoch R.W."/>
            <person name="Higgins S."/>
            <person name="Loffler F."/>
        </authorList>
    </citation>
    <scope>NUCLEOTIDE SEQUENCE</scope>
</reference>